<dbReference type="SMART" id="SM00409">
    <property type="entry name" value="IG"/>
    <property type="match status" value="1"/>
</dbReference>
<keyword evidence="6" id="KW-0472">Membrane</keyword>
<dbReference type="InterPro" id="IPR036179">
    <property type="entry name" value="Ig-like_dom_sf"/>
</dbReference>
<dbReference type="InterPro" id="IPR007110">
    <property type="entry name" value="Ig-like_dom"/>
</dbReference>
<protein>
    <recommendedName>
        <fullName evidence="10">Ig-like domain-containing protein</fullName>
    </recommendedName>
</protein>
<dbReference type="PANTHER" id="PTHR11640:SF164">
    <property type="entry name" value="MAM DOMAIN-CONTAINING GLYCOSYLPHOSPHATIDYLINOSITOL ANCHOR PROTEIN 1"/>
    <property type="match status" value="1"/>
</dbReference>
<comment type="caution">
    <text evidence="11">The sequence shown here is derived from an EMBL/GenBank/DDBJ whole genome shotgun (WGS) entry which is preliminary data.</text>
</comment>
<keyword evidence="5" id="KW-0677">Repeat</keyword>
<dbReference type="InterPro" id="IPR051275">
    <property type="entry name" value="Cell_adhesion_signaling"/>
</dbReference>
<keyword evidence="8" id="KW-0325">Glycoprotein</keyword>
<dbReference type="FunFam" id="2.60.40.10:FF:000328">
    <property type="entry name" value="CLUMA_CG000981, isoform A"/>
    <property type="match status" value="1"/>
</dbReference>
<dbReference type="CDD" id="cd00096">
    <property type="entry name" value="Ig"/>
    <property type="match status" value="1"/>
</dbReference>
<evidence type="ECO:0000313" key="12">
    <source>
        <dbReference type="Proteomes" id="UP001497623"/>
    </source>
</evidence>
<accession>A0AAV2S5N1</accession>
<evidence type="ECO:0000256" key="5">
    <source>
        <dbReference type="ARBA" id="ARBA00022737"/>
    </source>
</evidence>
<evidence type="ECO:0000256" key="2">
    <source>
        <dbReference type="ARBA" id="ARBA00004479"/>
    </source>
</evidence>
<feature type="domain" description="Ig-like" evidence="10">
    <location>
        <begin position="42"/>
        <end position="129"/>
    </location>
</feature>
<evidence type="ECO:0000256" key="8">
    <source>
        <dbReference type="ARBA" id="ARBA00023180"/>
    </source>
</evidence>
<keyword evidence="12" id="KW-1185">Reference proteome</keyword>
<name>A0AAV2S5N1_MEGNR</name>
<dbReference type="PANTHER" id="PTHR11640">
    <property type="entry name" value="NEPHRIN"/>
    <property type="match status" value="1"/>
</dbReference>
<evidence type="ECO:0000256" key="7">
    <source>
        <dbReference type="ARBA" id="ARBA00023157"/>
    </source>
</evidence>
<evidence type="ECO:0000256" key="4">
    <source>
        <dbReference type="ARBA" id="ARBA00022729"/>
    </source>
</evidence>
<keyword evidence="3" id="KW-1003">Cell membrane</keyword>
<proteinExistence type="predicted"/>
<evidence type="ECO:0000259" key="10">
    <source>
        <dbReference type="PROSITE" id="PS50835"/>
    </source>
</evidence>
<dbReference type="EMBL" id="CAXKWB010043052">
    <property type="protein sequence ID" value="CAL4158933.1"/>
    <property type="molecule type" value="Genomic_DNA"/>
</dbReference>
<dbReference type="InterPro" id="IPR013783">
    <property type="entry name" value="Ig-like_fold"/>
</dbReference>
<evidence type="ECO:0000256" key="6">
    <source>
        <dbReference type="ARBA" id="ARBA00023136"/>
    </source>
</evidence>
<organism evidence="11 12">
    <name type="scientific">Meganyctiphanes norvegica</name>
    <name type="common">Northern krill</name>
    <name type="synonym">Thysanopoda norvegica</name>
    <dbReference type="NCBI Taxonomy" id="48144"/>
    <lineage>
        <taxon>Eukaryota</taxon>
        <taxon>Metazoa</taxon>
        <taxon>Ecdysozoa</taxon>
        <taxon>Arthropoda</taxon>
        <taxon>Crustacea</taxon>
        <taxon>Multicrustacea</taxon>
        <taxon>Malacostraca</taxon>
        <taxon>Eumalacostraca</taxon>
        <taxon>Eucarida</taxon>
        <taxon>Euphausiacea</taxon>
        <taxon>Euphausiidae</taxon>
        <taxon>Meganyctiphanes</taxon>
    </lineage>
</organism>
<feature type="non-terminal residue" evidence="11">
    <location>
        <position position="146"/>
    </location>
</feature>
<dbReference type="Gene3D" id="2.60.40.10">
    <property type="entry name" value="Immunoglobulins"/>
    <property type="match status" value="2"/>
</dbReference>
<keyword evidence="7" id="KW-1015">Disulfide bond</keyword>
<evidence type="ECO:0000256" key="1">
    <source>
        <dbReference type="ARBA" id="ARBA00004236"/>
    </source>
</evidence>
<dbReference type="Proteomes" id="UP001497623">
    <property type="component" value="Unassembled WGS sequence"/>
</dbReference>
<dbReference type="Pfam" id="PF13927">
    <property type="entry name" value="Ig_3"/>
    <property type="match status" value="1"/>
</dbReference>
<dbReference type="InterPro" id="IPR003599">
    <property type="entry name" value="Ig_sub"/>
</dbReference>
<comment type="subcellular location">
    <subcellularLocation>
        <location evidence="1">Cell membrane</location>
    </subcellularLocation>
    <subcellularLocation>
        <location evidence="2">Membrane</location>
        <topology evidence="2">Single-pass type I membrane protein</topology>
    </subcellularLocation>
</comment>
<evidence type="ECO:0000256" key="3">
    <source>
        <dbReference type="ARBA" id="ARBA00022475"/>
    </source>
</evidence>
<dbReference type="InterPro" id="IPR003598">
    <property type="entry name" value="Ig_sub2"/>
</dbReference>
<reference evidence="11 12" key="1">
    <citation type="submission" date="2024-05" db="EMBL/GenBank/DDBJ databases">
        <authorList>
            <person name="Wallberg A."/>
        </authorList>
    </citation>
    <scope>NUCLEOTIDE SEQUENCE [LARGE SCALE GENOMIC DNA]</scope>
</reference>
<evidence type="ECO:0000256" key="9">
    <source>
        <dbReference type="ARBA" id="ARBA00023319"/>
    </source>
</evidence>
<dbReference type="SUPFAM" id="SSF48726">
    <property type="entry name" value="Immunoglobulin"/>
    <property type="match status" value="1"/>
</dbReference>
<dbReference type="GO" id="GO:0050839">
    <property type="term" value="F:cell adhesion molecule binding"/>
    <property type="evidence" value="ECO:0007669"/>
    <property type="project" value="TreeGrafter"/>
</dbReference>
<dbReference type="GO" id="GO:0005911">
    <property type="term" value="C:cell-cell junction"/>
    <property type="evidence" value="ECO:0007669"/>
    <property type="project" value="TreeGrafter"/>
</dbReference>
<dbReference type="SMART" id="SM00408">
    <property type="entry name" value="IGc2"/>
    <property type="match status" value="1"/>
</dbReference>
<dbReference type="AlphaFoldDB" id="A0AAV2S5N1"/>
<keyword evidence="4" id="KW-0732">Signal</keyword>
<dbReference type="PROSITE" id="PS50835">
    <property type="entry name" value="IG_LIKE"/>
    <property type="match status" value="1"/>
</dbReference>
<keyword evidence="9" id="KW-0393">Immunoglobulin domain</keyword>
<evidence type="ECO:0000313" key="11">
    <source>
        <dbReference type="EMBL" id="CAL4158933.1"/>
    </source>
</evidence>
<sequence>MDTQTLRLSISQIRSTDDGTYVCYFGTNPPTELQHKLDVHYPPVVRMSVSPEQRVREGTTVTLNCDARGNPEPIIHWSRVEGSLAQLQQYLQQHQKLVLHNVTRGASGTYTCSADNGLGHSFSASASATFVVEYPPHKTVRSGEGG</sequence>
<dbReference type="GO" id="GO:0005886">
    <property type="term" value="C:plasma membrane"/>
    <property type="evidence" value="ECO:0007669"/>
    <property type="project" value="UniProtKB-SubCell"/>
</dbReference>
<gene>
    <name evidence="11" type="ORF">MNOR_LOCUS32156</name>
</gene>
<dbReference type="GO" id="GO:0098609">
    <property type="term" value="P:cell-cell adhesion"/>
    <property type="evidence" value="ECO:0007669"/>
    <property type="project" value="TreeGrafter"/>
</dbReference>